<evidence type="ECO:0000313" key="2">
    <source>
        <dbReference type="Proteomes" id="UP000887300"/>
    </source>
</evidence>
<protein>
    <submittedName>
        <fullName evidence="1">Uncharacterized protein</fullName>
    </submittedName>
</protein>
<evidence type="ECO:0000313" key="1">
    <source>
        <dbReference type="EMBL" id="MBU2724432.1"/>
    </source>
</evidence>
<proteinExistence type="predicted"/>
<reference evidence="1" key="1">
    <citation type="journal article" date="2021" name="ISME J.">
        <title>Genomic evolution of the class Acidithiobacillia: deep-branching Proteobacteria living in extreme acidic conditions.</title>
        <authorList>
            <person name="Moya-Beltran A."/>
            <person name="Beard S."/>
            <person name="Rojas-Villalobos C."/>
            <person name="Issotta F."/>
            <person name="Gallardo Y."/>
            <person name="Ulloa R."/>
            <person name="Giaveno A."/>
            <person name="Degli Esposti M."/>
            <person name="Johnson D.B."/>
            <person name="Quatrini R."/>
        </authorList>
    </citation>
    <scope>NUCLEOTIDE SEQUENCE</scope>
    <source>
        <strain evidence="1">DSM 583</strain>
    </source>
</reference>
<dbReference type="EMBL" id="JABBHS010000445">
    <property type="protein sequence ID" value="MBU2724432.1"/>
    <property type="molecule type" value="Genomic_DNA"/>
</dbReference>
<organism evidence="1 2">
    <name type="scientific">Acidithiobacillus ferridurans</name>
    <dbReference type="NCBI Taxonomy" id="1232575"/>
    <lineage>
        <taxon>Bacteria</taxon>
        <taxon>Pseudomonadati</taxon>
        <taxon>Pseudomonadota</taxon>
        <taxon>Acidithiobacillia</taxon>
        <taxon>Acidithiobacillales</taxon>
        <taxon>Acidithiobacillaceae</taxon>
        <taxon>Acidithiobacillus</taxon>
    </lineage>
</organism>
<dbReference type="AlphaFoldDB" id="A0A8X8KC74"/>
<dbReference type="RefSeq" id="WP_215886103.1">
    <property type="nucleotide sequence ID" value="NZ_CP134225.1"/>
</dbReference>
<gene>
    <name evidence="1" type="ORF">HF568_14825</name>
</gene>
<accession>A0A8X8KC74</accession>
<name>A0A8X8KC74_ACIFI</name>
<sequence>MREKGVVLIFSGPAIALQLGHRQSVDFDLFTDRKLNESAILRNMPFLKRAQVIQASACPIKITGTLQIMTATTGEAS</sequence>
<dbReference type="Proteomes" id="UP000887300">
    <property type="component" value="Unassembled WGS sequence"/>
</dbReference>
<comment type="caution">
    <text evidence="1">The sequence shown here is derived from an EMBL/GenBank/DDBJ whole genome shotgun (WGS) entry which is preliminary data.</text>
</comment>